<feature type="region of interest" description="Disordered" evidence="1">
    <location>
        <begin position="76"/>
        <end position="107"/>
    </location>
</feature>
<evidence type="ECO:0000313" key="3">
    <source>
        <dbReference type="WBParaSite" id="mrna-Wban_07508"/>
    </source>
</evidence>
<accession>A0AAF5PYN5</accession>
<reference evidence="3" key="3">
    <citation type="submission" date="2024-02" db="UniProtKB">
        <authorList>
            <consortium name="WormBaseParasite"/>
        </authorList>
    </citation>
    <scope>IDENTIFICATION</scope>
    <source>
        <strain evidence="3">pt0022</strain>
    </source>
</reference>
<protein>
    <submittedName>
        <fullName evidence="3">Uncharacterized protein</fullName>
    </submittedName>
</protein>
<reference evidence="2" key="2">
    <citation type="journal article" date="2016" name="Mol. Ecol.">
        <title>Population genomics of the filarial nematode parasite Wuchereria bancrofti from mosquitoes.</title>
        <authorList>
            <person name="Small S.T."/>
            <person name="Reimer L.J."/>
            <person name="Tisch D.J."/>
            <person name="King C.L."/>
            <person name="Christensen B.M."/>
            <person name="Siba P.M."/>
            <person name="Kazura J.W."/>
            <person name="Serre D."/>
            <person name="Zimmerman P.A."/>
        </authorList>
    </citation>
    <scope>NUCLEOTIDE SEQUENCE</scope>
    <source>
        <strain evidence="2">pt0022</strain>
    </source>
</reference>
<sequence length="153" mass="17019">MLCKTKNKQKMEQITLQNAKVVTVNKTIATKQSSPECIMPALSPALQTTDKVIKENVKKTLSKQLPTIPIQSEKMISLQSTQIDTDPKQKKSGDEKSKINKTQSETEFEDVSIATSMLIDKTQTSISQRVDDSADTGEYVDDLPEDHEESSSE</sequence>
<evidence type="ECO:0000313" key="2">
    <source>
        <dbReference type="Proteomes" id="UP000093561"/>
    </source>
</evidence>
<dbReference type="WBParaSite" id="mrna-Wban_07508">
    <property type="protein sequence ID" value="mrna-Wban_07508"/>
    <property type="gene ID" value="Wban_07508"/>
</dbReference>
<feature type="compositionally biased region" description="Acidic residues" evidence="1">
    <location>
        <begin position="133"/>
        <end position="153"/>
    </location>
</feature>
<dbReference type="AlphaFoldDB" id="A0AAF5PYN5"/>
<organism evidence="2 3">
    <name type="scientific">Wuchereria bancrofti</name>
    <dbReference type="NCBI Taxonomy" id="6293"/>
    <lineage>
        <taxon>Eukaryota</taxon>
        <taxon>Metazoa</taxon>
        <taxon>Ecdysozoa</taxon>
        <taxon>Nematoda</taxon>
        <taxon>Chromadorea</taxon>
        <taxon>Rhabditida</taxon>
        <taxon>Spirurina</taxon>
        <taxon>Spiruromorpha</taxon>
        <taxon>Filarioidea</taxon>
        <taxon>Onchocercidae</taxon>
        <taxon>Wuchereria</taxon>
    </lineage>
</organism>
<feature type="region of interest" description="Disordered" evidence="1">
    <location>
        <begin position="122"/>
        <end position="153"/>
    </location>
</feature>
<proteinExistence type="predicted"/>
<reference evidence="2" key="1">
    <citation type="submission" date="2015-03" db="EMBL/GenBank/DDBJ databases">
        <title>Wuchereria bancrofti Genome Sequencing Papua New Guinea Strain.</title>
        <authorList>
            <person name="Small S.T."/>
            <person name="Serre D."/>
            <person name="Zimmerman P.A."/>
        </authorList>
    </citation>
    <scope>NUCLEOTIDE SEQUENCE [LARGE SCALE GENOMIC DNA]</scope>
    <source>
        <strain evidence="2">pt0022</strain>
    </source>
</reference>
<feature type="compositionally biased region" description="Basic and acidic residues" evidence="1">
    <location>
        <begin position="85"/>
        <end position="98"/>
    </location>
</feature>
<dbReference type="Proteomes" id="UP000093561">
    <property type="component" value="Unassembled WGS sequence"/>
</dbReference>
<name>A0AAF5PYN5_WUCBA</name>
<evidence type="ECO:0000256" key="1">
    <source>
        <dbReference type="SAM" id="MobiDB-lite"/>
    </source>
</evidence>